<dbReference type="InterPro" id="IPR036890">
    <property type="entry name" value="HATPase_C_sf"/>
</dbReference>
<dbReference type="InterPro" id="IPR035965">
    <property type="entry name" value="PAS-like_dom_sf"/>
</dbReference>
<gene>
    <name evidence="10" type="ORF">I8752_27255</name>
</gene>
<dbReference type="SMART" id="SM00387">
    <property type="entry name" value="HATPase_c"/>
    <property type="match status" value="1"/>
</dbReference>
<accession>A0A8J7ID95</accession>
<dbReference type="AlphaFoldDB" id="A0A8J7ID95"/>
<keyword evidence="6" id="KW-0902">Two-component regulatory system</keyword>
<dbReference type="CDD" id="cd00075">
    <property type="entry name" value="HATPase"/>
    <property type="match status" value="1"/>
</dbReference>
<keyword evidence="8" id="KW-0175">Coiled coil</keyword>
<evidence type="ECO:0000256" key="1">
    <source>
        <dbReference type="ARBA" id="ARBA00000085"/>
    </source>
</evidence>
<dbReference type="SUPFAM" id="SSF55785">
    <property type="entry name" value="PYP-like sensor domain (PAS domain)"/>
    <property type="match status" value="1"/>
</dbReference>
<evidence type="ECO:0000259" key="9">
    <source>
        <dbReference type="PROSITE" id="PS50109"/>
    </source>
</evidence>
<dbReference type="InterPro" id="IPR005467">
    <property type="entry name" value="His_kinase_dom"/>
</dbReference>
<dbReference type="SUPFAM" id="SSF47384">
    <property type="entry name" value="Homodimeric domain of signal transducing histidine kinase"/>
    <property type="match status" value="1"/>
</dbReference>
<sequence length="390" mass="44068">MQKLIDELENAEKHLQQEVSELKKKTAELETSLSLLRSTLESTAHGIVAVNLEGDVMNINQKFLDMWQIPDSLTLSQNSPQASLFFENQLKNPNSFRPFVGEVSSQPDFEGYNILELKDGRIFAQYSQPQWLGARIIGRVWSIWDISDYKQVESKLRQTLQQVQQLREQRANFISQVCHQFRTPLNVVSFSNSLLKKHIDEWTKEKTQPLLDHIQTAVEKLSQMLNDVLLFANAEVAKPNFETEPLDLVRLCNELITQIQKSSAHHINFVSEGSCGSVCIDEKLLEPILKNLLDNAFKYSASDSLVDLRLACESGKVIFQVTDRGVGIAVAERQRIFEPFYRGKNIKNIPGTGLGLSLVKTLVDLYGGEITVESEVDVGTTFTVMLPSVK</sequence>
<dbReference type="Gene3D" id="3.30.450.20">
    <property type="entry name" value="PAS domain"/>
    <property type="match status" value="1"/>
</dbReference>
<dbReference type="InterPro" id="IPR004358">
    <property type="entry name" value="Sig_transdc_His_kin-like_C"/>
</dbReference>
<evidence type="ECO:0000256" key="7">
    <source>
        <dbReference type="ARBA" id="ARBA00055745"/>
    </source>
</evidence>
<evidence type="ECO:0000256" key="5">
    <source>
        <dbReference type="ARBA" id="ARBA00022777"/>
    </source>
</evidence>
<dbReference type="SMART" id="SM00388">
    <property type="entry name" value="HisKA"/>
    <property type="match status" value="1"/>
</dbReference>
<dbReference type="Pfam" id="PF00512">
    <property type="entry name" value="HisKA"/>
    <property type="match status" value="1"/>
</dbReference>
<dbReference type="PROSITE" id="PS50109">
    <property type="entry name" value="HIS_KIN"/>
    <property type="match status" value="1"/>
</dbReference>
<evidence type="ECO:0000256" key="6">
    <source>
        <dbReference type="ARBA" id="ARBA00023012"/>
    </source>
</evidence>
<dbReference type="PANTHER" id="PTHR43711:SF26">
    <property type="entry name" value="SENSOR HISTIDINE KINASE RCSC"/>
    <property type="match status" value="1"/>
</dbReference>
<dbReference type="EMBL" id="JAECZA010000234">
    <property type="protein sequence ID" value="MBH8576620.1"/>
    <property type="molecule type" value="Genomic_DNA"/>
</dbReference>
<dbReference type="GO" id="GO:0000155">
    <property type="term" value="F:phosphorelay sensor kinase activity"/>
    <property type="evidence" value="ECO:0007669"/>
    <property type="project" value="InterPro"/>
</dbReference>
<proteinExistence type="predicted"/>
<evidence type="ECO:0000256" key="3">
    <source>
        <dbReference type="ARBA" id="ARBA00022553"/>
    </source>
</evidence>
<name>A0A8J7ID95_9NOST</name>
<dbReference type="RefSeq" id="WP_214435349.1">
    <property type="nucleotide sequence ID" value="NZ_CAWPUQ010000162.1"/>
</dbReference>
<dbReference type="CDD" id="cd00082">
    <property type="entry name" value="HisKA"/>
    <property type="match status" value="1"/>
</dbReference>
<dbReference type="Gene3D" id="3.30.565.10">
    <property type="entry name" value="Histidine kinase-like ATPase, C-terminal domain"/>
    <property type="match status" value="1"/>
</dbReference>
<dbReference type="InterPro" id="IPR050736">
    <property type="entry name" value="Sensor_HK_Regulatory"/>
</dbReference>
<dbReference type="PRINTS" id="PR00344">
    <property type="entry name" value="BCTRLSENSOR"/>
</dbReference>
<dbReference type="Gene3D" id="1.10.287.130">
    <property type="match status" value="1"/>
</dbReference>
<feature type="coiled-coil region" evidence="8">
    <location>
        <begin position="149"/>
        <end position="176"/>
    </location>
</feature>
<keyword evidence="5 10" id="KW-0418">Kinase</keyword>
<keyword evidence="4" id="KW-0808">Transferase</keyword>
<dbReference type="PANTHER" id="PTHR43711">
    <property type="entry name" value="TWO-COMPONENT HISTIDINE KINASE"/>
    <property type="match status" value="1"/>
</dbReference>
<organism evidence="10 11">
    <name type="scientific">Dendronalium phyllosphericum CENA369</name>
    <dbReference type="NCBI Taxonomy" id="1725256"/>
    <lineage>
        <taxon>Bacteria</taxon>
        <taxon>Bacillati</taxon>
        <taxon>Cyanobacteriota</taxon>
        <taxon>Cyanophyceae</taxon>
        <taxon>Nostocales</taxon>
        <taxon>Nostocaceae</taxon>
        <taxon>Dendronalium</taxon>
        <taxon>Dendronalium phyllosphericum</taxon>
    </lineage>
</organism>
<dbReference type="InterPro" id="IPR003661">
    <property type="entry name" value="HisK_dim/P_dom"/>
</dbReference>
<keyword evidence="3" id="KW-0597">Phosphoprotein</keyword>
<keyword evidence="11" id="KW-1185">Reference proteome</keyword>
<evidence type="ECO:0000313" key="10">
    <source>
        <dbReference type="EMBL" id="MBH8576620.1"/>
    </source>
</evidence>
<evidence type="ECO:0000256" key="8">
    <source>
        <dbReference type="SAM" id="Coils"/>
    </source>
</evidence>
<evidence type="ECO:0000256" key="2">
    <source>
        <dbReference type="ARBA" id="ARBA00012438"/>
    </source>
</evidence>
<dbReference type="EC" id="2.7.13.3" evidence="2"/>
<comment type="caution">
    <text evidence="10">The sequence shown here is derived from an EMBL/GenBank/DDBJ whole genome shotgun (WGS) entry which is preliminary data.</text>
</comment>
<comment type="function">
    <text evidence="7">Photoreceptor which exists in two forms that are reversibly interconvertible by light: the R form that absorbs maximally in the red region of the spectrum and the FR form that absorbs maximally in the far-red region.</text>
</comment>
<feature type="domain" description="Histidine kinase" evidence="9">
    <location>
        <begin position="176"/>
        <end position="390"/>
    </location>
</feature>
<evidence type="ECO:0000256" key="4">
    <source>
        <dbReference type="ARBA" id="ARBA00022679"/>
    </source>
</evidence>
<dbReference type="InterPro" id="IPR003594">
    <property type="entry name" value="HATPase_dom"/>
</dbReference>
<dbReference type="InterPro" id="IPR036097">
    <property type="entry name" value="HisK_dim/P_sf"/>
</dbReference>
<protein>
    <recommendedName>
        <fullName evidence="2">histidine kinase</fullName>
        <ecNumber evidence="2">2.7.13.3</ecNumber>
    </recommendedName>
</protein>
<evidence type="ECO:0000313" key="11">
    <source>
        <dbReference type="Proteomes" id="UP000662314"/>
    </source>
</evidence>
<dbReference type="Proteomes" id="UP000662314">
    <property type="component" value="Unassembled WGS sequence"/>
</dbReference>
<dbReference type="SUPFAM" id="SSF55874">
    <property type="entry name" value="ATPase domain of HSP90 chaperone/DNA topoisomerase II/histidine kinase"/>
    <property type="match status" value="1"/>
</dbReference>
<comment type="catalytic activity">
    <reaction evidence="1">
        <text>ATP + protein L-histidine = ADP + protein N-phospho-L-histidine.</text>
        <dbReference type="EC" id="2.7.13.3"/>
    </reaction>
</comment>
<dbReference type="FunFam" id="3.30.565.10:FF:000006">
    <property type="entry name" value="Sensor histidine kinase WalK"/>
    <property type="match status" value="1"/>
</dbReference>
<feature type="coiled-coil region" evidence="8">
    <location>
        <begin position="1"/>
        <end position="32"/>
    </location>
</feature>
<dbReference type="Pfam" id="PF02518">
    <property type="entry name" value="HATPase_c"/>
    <property type="match status" value="1"/>
</dbReference>
<reference evidence="10 11" key="1">
    <citation type="journal article" date="2021" name="Int. J. Syst. Evol. Microbiol.">
        <title>Amazonocrinis nigriterrae gen. nov., sp. nov., Atlanticothrix silvestris gen. nov., sp. nov. and Dendronalium phyllosphericum gen. nov., sp. nov., nostocacean cyanobacteria from Brazilian environments.</title>
        <authorList>
            <person name="Alvarenga D.O."/>
            <person name="Andreote A.P.D."/>
            <person name="Branco L.H.Z."/>
            <person name="Delbaje E."/>
            <person name="Cruz R.B."/>
            <person name="Varani A.M."/>
            <person name="Fiore M.F."/>
        </authorList>
    </citation>
    <scope>NUCLEOTIDE SEQUENCE [LARGE SCALE GENOMIC DNA]</scope>
    <source>
        <strain evidence="10 11">CENA369</strain>
    </source>
</reference>